<dbReference type="Pfam" id="PF20151">
    <property type="entry name" value="DUF6533"/>
    <property type="match status" value="1"/>
</dbReference>
<feature type="transmembrane region" description="Helical" evidence="1">
    <location>
        <begin position="99"/>
        <end position="120"/>
    </location>
</feature>
<dbReference type="EMBL" id="DS547145">
    <property type="protein sequence ID" value="EDR00927.1"/>
    <property type="molecule type" value="Genomic_DNA"/>
</dbReference>
<evidence type="ECO:0000256" key="1">
    <source>
        <dbReference type="SAM" id="Phobius"/>
    </source>
</evidence>
<protein>
    <submittedName>
        <fullName evidence="3">Predicted protein</fullName>
    </submittedName>
</protein>
<dbReference type="HOGENOM" id="CLU_035509_11_4_1"/>
<organism evidence="4">
    <name type="scientific">Laccaria bicolor (strain S238N-H82 / ATCC MYA-4686)</name>
    <name type="common">Bicoloured deceiver</name>
    <name type="synonym">Laccaria laccata var. bicolor</name>
    <dbReference type="NCBI Taxonomy" id="486041"/>
    <lineage>
        <taxon>Eukaryota</taxon>
        <taxon>Fungi</taxon>
        <taxon>Dikarya</taxon>
        <taxon>Basidiomycota</taxon>
        <taxon>Agaricomycotina</taxon>
        <taxon>Agaricomycetes</taxon>
        <taxon>Agaricomycetidae</taxon>
        <taxon>Agaricales</taxon>
        <taxon>Agaricineae</taxon>
        <taxon>Hydnangiaceae</taxon>
        <taxon>Laccaria</taxon>
    </lineage>
</organism>
<evidence type="ECO:0000313" key="4">
    <source>
        <dbReference type="Proteomes" id="UP000001194"/>
    </source>
</evidence>
<proteinExistence type="predicted"/>
<dbReference type="InterPro" id="IPR045340">
    <property type="entry name" value="DUF6533"/>
</dbReference>
<evidence type="ECO:0000259" key="2">
    <source>
        <dbReference type="Pfam" id="PF20151"/>
    </source>
</evidence>
<feature type="domain" description="DUF6533" evidence="2">
    <location>
        <begin position="23"/>
        <end position="68"/>
    </location>
</feature>
<accession>B0DX42</accession>
<name>B0DX42_LACBS</name>
<keyword evidence="4" id="KW-1185">Reference proteome</keyword>
<sequence>MEALIPEIKQFSDYVSATQRVSCSYVAGATMFLYDYFLTLGMEVDLVWSSNWSLMNVLFIAQRYLPFLDAAALCFVPQFSTTINPSHCKIIVIIRSCKLLILTGIGLSELILTLRAWAVWNRNGRLGAALSVFFFSMTAAGFLVMTIFLRGIEFSDRPYPSFQGCFITGSNKLVYITCQWVLLMVYDAGKGNQP</sequence>
<dbReference type="OrthoDB" id="2958007at2759"/>
<dbReference type="KEGG" id="lbc:LACBIDRAFT_312913"/>
<dbReference type="Proteomes" id="UP000001194">
    <property type="component" value="Unassembled WGS sequence"/>
</dbReference>
<keyword evidence="1" id="KW-0472">Membrane</keyword>
<feature type="transmembrane region" description="Helical" evidence="1">
    <location>
        <begin position="126"/>
        <end position="149"/>
    </location>
</feature>
<dbReference type="GeneID" id="6084165"/>
<keyword evidence="1" id="KW-1133">Transmembrane helix</keyword>
<gene>
    <name evidence="3" type="ORF">LACBIDRAFT_312913</name>
</gene>
<dbReference type="RefSeq" id="XP_001888521.1">
    <property type="nucleotide sequence ID" value="XM_001888486.1"/>
</dbReference>
<keyword evidence="1" id="KW-0812">Transmembrane</keyword>
<evidence type="ECO:0000313" key="3">
    <source>
        <dbReference type="EMBL" id="EDR00927.1"/>
    </source>
</evidence>
<dbReference type="InParanoid" id="B0DX42"/>
<dbReference type="AlphaFoldDB" id="B0DX42"/>
<reference evidence="3 4" key="1">
    <citation type="journal article" date="2008" name="Nature">
        <title>The genome of Laccaria bicolor provides insights into mycorrhizal symbiosis.</title>
        <authorList>
            <person name="Martin F."/>
            <person name="Aerts A."/>
            <person name="Ahren D."/>
            <person name="Brun A."/>
            <person name="Danchin E.G.J."/>
            <person name="Duchaussoy F."/>
            <person name="Gibon J."/>
            <person name="Kohler A."/>
            <person name="Lindquist E."/>
            <person name="Pereda V."/>
            <person name="Salamov A."/>
            <person name="Shapiro H.J."/>
            <person name="Wuyts J."/>
            <person name="Blaudez D."/>
            <person name="Buee M."/>
            <person name="Brokstein P."/>
            <person name="Canbaeck B."/>
            <person name="Cohen D."/>
            <person name="Courty P.E."/>
            <person name="Coutinho P.M."/>
            <person name="Delaruelle C."/>
            <person name="Detter J.C."/>
            <person name="Deveau A."/>
            <person name="DiFazio S."/>
            <person name="Duplessis S."/>
            <person name="Fraissinet-Tachet L."/>
            <person name="Lucic E."/>
            <person name="Frey-Klett P."/>
            <person name="Fourrey C."/>
            <person name="Feussner I."/>
            <person name="Gay G."/>
            <person name="Grimwood J."/>
            <person name="Hoegger P.J."/>
            <person name="Jain P."/>
            <person name="Kilaru S."/>
            <person name="Labbe J."/>
            <person name="Lin Y.C."/>
            <person name="Legue V."/>
            <person name="Le Tacon F."/>
            <person name="Marmeisse R."/>
            <person name="Melayah D."/>
            <person name="Montanini B."/>
            <person name="Muratet M."/>
            <person name="Nehls U."/>
            <person name="Niculita-Hirzel H."/>
            <person name="Oudot-Le Secq M.P."/>
            <person name="Peter M."/>
            <person name="Quesneville H."/>
            <person name="Rajashekar B."/>
            <person name="Reich M."/>
            <person name="Rouhier N."/>
            <person name="Schmutz J."/>
            <person name="Yin T."/>
            <person name="Chalot M."/>
            <person name="Henrissat B."/>
            <person name="Kuees U."/>
            <person name="Lucas S."/>
            <person name="Van de Peer Y."/>
            <person name="Podila G.K."/>
            <person name="Polle A."/>
            <person name="Pukkila P.J."/>
            <person name="Richardson P.M."/>
            <person name="Rouze P."/>
            <person name="Sanders I.R."/>
            <person name="Stajich J.E."/>
            <person name="Tunlid A."/>
            <person name="Tuskan G."/>
            <person name="Grigoriev I.V."/>
        </authorList>
    </citation>
    <scope>NUCLEOTIDE SEQUENCE [LARGE SCALE GENOMIC DNA]</scope>
    <source>
        <strain evidence="4">S238N-H82 / ATCC MYA-4686</strain>
    </source>
</reference>